<proteinExistence type="predicted"/>
<reference evidence="1" key="1">
    <citation type="submission" date="2022-04" db="EMBL/GenBank/DDBJ databases">
        <title>Genome of the entomopathogenic fungus Entomophthora muscae.</title>
        <authorList>
            <person name="Elya C."/>
            <person name="Lovett B.R."/>
            <person name="Lee E."/>
            <person name="Macias A.M."/>
            <person name="Hajek A.E."/>
            <person name="De Bivort B.L."/>
            <person name="Kasson M.T."/>
            <person name="De Fine Licht H.H."/>
            <person name="Stajich J.E."/>
        </authorList>
    </citation>
    <scope>NUCLEOTIDE SEQUENCE</scope>
    <source>
        <strain evidence="1">Berkeley</strain>
    </source>
</reference>
<organism evidence="1 2">
    <name type="scientific">Entomophthora muscae</name>
    <dbReference type="NCBI Taxonomy" id="34485"/>
    <lineage>
        <taxon>Eukaryota</taxon>
        <taxon>Fungi</taxon>
        <taxon>Fungi incertae sedis</taxon>
        <taxon>Zoopagomycota</taxon>
        <taxon>Entomophthoromycotina</taxon>
        <taxon>Entomophthoromycetes</taxon>
        <taxon>Entomophthorales</taxon>
        <taxon>Entomophthoraceae</taxon>
        <taxon>Entomophthora</taxon>
    </lineage>
</organism>
<dbReference type="Proteomes" id="UP001165960">
    <property type="component" value="Unassembled WGS sequence"/>
</dbReference>
<keyword evidence="2" id="KW-1185">Reference proteome</keyword>
<sequence length="131" mass="14975">MLLSRNISILIFSGDDDFISNPASLLKIHAELARNLSPNQQAYPNRAILTPDNKTPLYLEHGFAKLKLAAVLRAGHLVIQIYYILLLYPRPSWISQKPPSCWLRTGSPRIPFNSFVSCYPFTMSHIIYKHH</sequence>
<protein>
    <submittedName>
        <fullName evidence="1">Uncharacterized protein</fullName>
    </submittedName>
</protein>
<evidence type="ECO:0000313" key="2">
    <source>
        <dbReference type="Proteomes" id="UP001165960"/>
    </source>
</evidence>
<gene>
    <name evidence="1" type="ORF">DSO57_1012246</name>
</gene>
<evidence type="ECO:0000313" key="1">
    <source>
        <dbReference type="EMBL" id="KAJ9058448.1"/>
    </source>
</evidence>
<dbReference type="EMBL" id="QTSX02005723">
    <property type="protein sequence ID" value="KAJ9058448.1"/>
    <property type="molecule type" value="Genomic_DNA"/>
</dbReference>
<comment type="caution">
    <text evidence="1">The sequence shown here is derived from an EMBL/GenBank/DDBJ whole genome shotgun (WGS) entry which is preliminary data.</text>
</comment>
<accession>A0ACC2S854</accession>
<name>A0ACC2S854_9FUNG</name>